<dbReference type="EMBL" id="JNBR01001147">
    <property type="protein sequence ID" value="OQR88667.1"/>
    <property type="molecule type" value="Genomic_DNA"/>
</dbReference>
<evidence type="ECO:0000256" key="1">
    <source>
        <dbReference type="ARBA" id="ARBA00007831"/>
    </source>
</evidence>
<evidence type="ECO:0000256" key="2">
    <source>
        <dbReference type="ARBA" id="ARBA00022737"/>
    </source>
</evidence>
<dbReference type="AlphaFoldDB" id="A0A1V9YSL8"/>
<dbReference type="PANTHER" id="PTHR10502:SF102">
    <property type="entry name" value="ANNEXIN B11"/>
    <property type="match status" value="1"/>
</dbReference>
<evidence type="ECO:0000256" key="3">
    <source>
        <dbReference type="ARBA" id="ARBA00023216"/>
    </source>
</evidence>
<protein>
    <submittedName>
        <fullName evidence="4">Annexin (Annexin) Family</fullName>
    </submittedName>
</protein>
<dbReference type="InterPro" id="IPR018502">
    <property type="entry name" value="Annexin_repeat"/>
</dbReference>
<dbReference type="Gene3D" id="1.10.220.10">
    <property type="entry name" value="Annexin"/>
    <property type="match status" value="1"/>
</dbReference>
<dbReference type="Proteomes" id="UP000243579">
    <property type="component" value="Unassembled WGS sequence"/>
</dbReference>
<gene>
    <name evidence="4" type="ORF">ACHHYP_06703</name>
</gene>
<keyword evidence="5" id="KW-1185">Reference proteome</keyword>
<reference evidence="4 5" key="1">
    <citation type="journal article" date="2014" name="Genome Biol. Evol.">
        <title>The secreted proteins of Achlya hypogyna and Thraustotheca clavata identify the ancestral oomycete secretome and reveal gene acquisitions by horizontal gene transfer.</title>
        <authorList>
            <person name="Misner I."/>
            <person name="Blouin N."/>
            <person name="Leonard G."/>
            <person name="Richards T.A."/>
            <person name="Lane C.E."/>
        </authorList>
    </citation>
    <scope>NUCLEOTIDE SEQUENCE [LARGE SCALE GENOMIC DNA]</scope>
    <source>
        <strain evidence="4 5">ATCC 48635</strain>
    </source>
</reference>
<dbReference type="InterPro" id="IPR001464">
    <property type="entry name" value="Annexin"/>
</dbReference>
<dbReference type="GO" id="GO:0005886">
    <property type="term" value="C:plasma membrane"/>
    <property type="evidence" value="ECO:0007669"/>
    <property type="project" value="TreeGrafter"/>
</dbReference>
<evidence type="ECO:0000313" key="5">
    <source>
        <dbReference type="Proteomes" id="UP000243579"/>
    </source>
</evidence>
<dbReference type="GO" id="GO:0005544">
    <property type="term" value="F:calcium-dependent phospholipid binding"/>
    <property type="evidence" value="ECO:0007669"/>
    <property type="project" value="InterPro"/>
</dbReference>
<dbReference type="SMART" id="SM00335">
    <property type="entry name" value="ANX"/>
    <property type="match status" value="1"/>
</dbReference>
<feature type="non-terminal residue" evidence="4">
    <location>
        <position position="123"/>
    </location>
</feature>
<organism evidence="4 5">
    <name type="scientific">Achlya hypogyna</name>
    <name type="common">Oomycete</name>
    <name type="synonym">Protoachlya hypogyna</name>
    <dbReference type="NCBI Taxonomy" id="1202772"/>
    <lineage>
        <taxon>Eukaryota</taxon>
        <taxon>Sar</taxon>
        <taxon>Stramenopiles</taxon>
        <taxon>Oomycota</taxon>
        <taxon>Saprolegniomycetes</taxon>
        <taxon>Saprolegniales</taxon>
        <taxon>Achlyaceae</taxon>
        <taxon>Achlya</taxon>
    </lineage>
</organism>
<dbReference type="SUPFAM" id="SSF47874">
    <property type="entry name" value="Annexin"/>
    <property type="match status" value="1"/>
</dbReference>
<dbReference type="GO" id="GO:0005509">
    <property type="term" value="F:calcium ion binding"/>
    <property type="evidence" value="ECO:0007669"/>
    <property type="project" value="InterPro"/>
</dbReference>
<dbReference type="Pfam" id="PF00191">
    <property type="entry name" value="Annexin"/>
    <property type="match status" value="1"/>
</dbReference>
<name>A0A1V9YSL8_ACHHY</name>
<dbReference type="PANTHER" id="PTHR10502">
    <property type="entry name" value="ANNEXIN"/>
    <property type="match status" value="1"/>
</dbReference>
<keyword evidence="3" id="KW-0041">Annexin</keyword>
<keyword evidence="2" id="KW-0677">Repeat</keyword>
<dbReference type="PRINTS" id="PR00196">
    <property type="entry name" value="ANNEXIN"/>
</dbReference>
<sequence>MNTYPQQTYEVDAGRTLNHSSPIVDNWCHEIKAACAGFGTNENKLNEIIGTKTASERYLIALRYPELHKVTLLAELKGETSGDYGKLLQLLAQPIEEADAMIIRDSTKGMGTNEKHLIPVLSG</sequence>
<proteinExistence type="inferred from homology"/>
<dbReference type="InterPro" id="IPR037104">
    <property type="entry name" value="Annexin_sf"/>
</dbReference>
<dbReference type="STRING" id="1202772.A0A1V9YSL8"/>
<comment type="similarity">
    <text evidence="1">Belongs to the annexin family.</text>
</comment>
<dbReference type="OrthoDB" id="37886at2759"/>
<comment type="caution">
    <text evidence="4">The sequence shown here is derived from an EMBL/GenBank/DDBJ whole genome shotgun (WGS) entry which is preliminary data.</text>
</comment>
<dbReference type="GO" id="GO:0005737">
    <property type="term" value="C:cytoplasm"/>
    <property type="evidence" value="ECO:0007669"/>
    <property type="project" value="TreeGrafter"/>
</dbReference>
<dbReference type="PROSITE" id="PS51897">
    <property type="entry name" value="ANNEXIN_2"/>
    <property type="match status" value="1"/>
</dbReference>
<evidence type="ECO:0000313" key="4">
    <source>
        <dbReference type="EMBL" id="OQR88667.1"/>
    </source>
</evidence>
<dbReference type="GO" id="GO:0001786">
    <property type="term" value="F:phosphatidylserine binding"/>
    <property type="evidence" value="ECO:0007669"/>
    <property type="project" value="TreeGrafter"/>
</dbReference>
<accession>A0A1V9YSL8</accession>